<reference evidence="2" key="2">
    <citation type="submission" date="2017-02" db="EMBL/GenBank/DDBJ databases">
        <title>Diversity of integrative and conjugative elements of Streptococcus salivarius and their intra- and interspecies transfer.</title>
        <authorList>
            <person name="Dahmane N."/>
            <person name="Libante V."/>
            <person name="Charron-Bourgoin F."/>
            <person name="Guedon E."/>
            <person name="Guedon G."/>
            <person name="Leblond-Bourget N."/>
            <person name="Payot S."/>
        </authorList>
    </citation>
    <scope>NUCLEOTIDE SEQUENCE</scope>
    <source>
        <strain evidence="2">L50</strain>
    </source>
</reference>
<dbReference type="InterPro" id="IPR010982">
    <property type="entry name" value="Lambda_DNA-bd_dom_sf"/>
</dbReference>
<proteinExistence type="predicted"/>
<dbReference type="Pfam" id="PF01381">
    <property type="entry name" value="HTH_3"/>
    <property type="match status" value="1"/>
</dbReference>
<dbReference type="GO" id="GO:0003677">
    <property type="term" value="F:DNA binding"/>
    <property type="evidence" value="ECO:0007669"/>
    <property type="project" value="InterPro"/>
</dbReference>
<dbReference type="Pfam" id="PF13443">
    <property type="entry name" value="HTH_26"/>
    <property type="match status" value="1"/>
</dbReference>
<dbReference type="InterPro" id="IPR001387">
    <property type="entry name" value="Cro/C1-type_HTH"/>
</dbReference>
<dbReference type="EMBL" id="LT622832">
    <property type="protein sequence ID" value="SCW20836.1"/>
    <property type="molecule type" value="Genomic_DNA"/>
</dbReference>
<protein>
    <recommendedName>
        <fullName evidence="1">HTH cro/C1-type domain-containing protein</fullName>
    </recommendedName>
</protein>
<feature type="domain" description="HTH cro/C1-type" evidence="1">
    <location>
        <begin position="116"/>
        <end position="153"/>
    </location>
</feature>
<name>A0A1R3TFE3_STRSL</name>
<dbReference type="Gene3D" id="1.10.260.40">
    <property type="entry name" value="lambda repressor-like DNA-binding domains"/>
    <property type="match status" value="2"/>
</dbReference>
<evidence type="ECO:0000259" key="1">
    <source>
        <dbReference type="PROSITE" id="PS50943"/>
    </source>
</evidence>
<dbReference type="RefSeq" id="WP_183138078.1">
    <property type="nucleotide sequence ID" value="NZ_LR822051.1"/>
</dbReference>
<sequence length="155" mass="17684">MKIAVENLNRIRINKGFTYNDLAQITGYSKNSIQKLLSYNNNSKSRLDIVVKVCKALDVDFPSIFERGVGTYTAQGGLVYTGFDNDVGQEYYLKKFVNKVRIEIDNYTHYYLKTVSGLSESTISDLLNFKTQNPQIETLLKIAKGLEISESEMFR</sequence>
<dbReference type="AlphaFoldDB" id="A0A1R3TFE3"/>
<organism evidence="2">
    <name type="scientific">Streptococcus salivarius</name>
    <dbReference type="NCBI Taxonomy" id="1304"/>
    <lineage>
        <taxon>Bacteria</taxon>
        <taxon>Bacillati</taxon>
        <taxon>Bacillota</taxon>
        <taxon>Bacilli</taxon>
        <taxon>Lactobacillales</taxon>
        <taxon>Streptococcaceae</taxon>
        <taxon>Streptococcus</taxon>
    </lineage>
</organism>
<dbReference type="SUPFAM" id="SSF47413">
    <property type="entry name" value="lambda repressor-like DNA-binding domains"/>
    <property type="match status" value="2"/>
</dbReference>
<accession>A0A1R3TFE3</accession>
<dbReference type="SMART" id="SM00530">
    <property type="entry name" value="HTH_XRE"/>
    <property type="match status" value="2"/>
</dbReference>
<reference evidence="2" key="1">
    <citation type="submission" date="2016-08" db="EMBL/GenBank/DDBJ databases">
        <authorList>
            <person name="Seilhamer J.J."/>
        </authorList>
    </citation>
    <scope>NUCLEOTIDE SEQUENCE</scope>
    <source>
        <strain evidence="2">L50</strain>
    </source>
</reference>
<dbReference type="PROSITE" id="PS50943">
    <property type="entry name" value="HTH_CROC1"/>
    <property type="match status" value="2"/>
</dbReference>
<evidence type="ECO:0000313" key="2">
    <source>
        <dbReference type="EMBL" id="SCW20836.1"/>
    </source>
</evidence>
<dbReference type="CDD" id="cd00093">
    <property type="entry name" value="HTH_XRE"/>
    <property type="match status" value="1"/>
</dbReference>
<feature type="domain" description="HTH cro/C1-type" evidence="1">
    <location>
        <begin position="8"/>
        <end position="64"/>
    </location>
</feature>